<reference evidence="2" key="2">
    <citation type="submission" date="2017-02" db="EMBL/GenBank/DDBJ databases">
        <title>Sunflower complete genome.</title>
        <authorList>
            <person name="Langlade N."/>
            <person name="Munos S."/>
        </authorList>
    </citation>
    <scope>NUCLEOTIDE SEQUENCE [LARGE SCALE GENOMIC DNA]</scope>
    <source>
        <tissue evidence="2">Leaves</tissue>
    </source>
</reference>
<dbReference type="InParanoid" id="A0A251SAU3"/>
<dbReference type="Proteomes" id="UP000215914">
    <property type="component" value="Chromosome 15"/>
</dbReference>
<organism evidence="2 3">
    <name type="scientific">Helianthus annuus</name>
    <name type="common">Common sunflower</name>
    <dbReference type="NCBI Taxonomy" id="4232"/>
    <lineage>
        <taxon>Eukaryota</taxon>
        <taxon>Viridiplantae</taxon>
        <taxon>Streptophyta</taxon>
        <taxon>Embryophyta</taxon>
        <taxon>Tracheophyta</taxon>
        <taxon>Spermatophyta</taxon>
        <taxon>Magnoliopsida</taxon>
        <taxon>eudicotyledons</taxon>
        <taxon>Gunneridae</taxon>
        <taxon>Pentapetalae</taxon>
        <taxon>asterids</taxon>
        <taxon>campanulids</taxon>
        <taxon>Asterales</taxon>
        <taxon>Asteraceae</taxon>
        <taxon>Asteroideae</taxon>
        <taxon>Heliantheae alliance</taxon>
        <taxon>Heliantheae</taxon>
        <taxon>Helianthus</taxon>
    </lineage>
</organism>
<accession>A0A251SAU3</accession>
<evidence type="ECO:0000313" key="1">
    <source>
        <dbReference type="EMBL" id="KAF5765727.1"/>
    </source>
</evidence>
<evidence type="ECO:0000313" key="2">
    <source>
        <dbReference type="EMBL" id="OTF95662.1"/>
    </source>
</evidence>
<dbReference type="Gramene" id="mRNA:HanXRQr2_Chr15g0707081">
    <property type="protein sequence ID" value="CDS:HanXRQr2_Chr15g0707081.1"/>
    <property type="gene ID" value="HanXRQr2_Chr15g0707081"/>
</dbReference>
<sequence>MHKTLKFVKYYTWTKENLRNLMRGDAWLNLKAIDQTCVNLKLTKFGIYRSNNYSIFLCLSIFLSHTI</sequence>
<evidence type="ECO:0000313" key="3">
    <source>
        <dbReference type="Proteomes" id="UP000215914"/>
    </source>
</evidence>
<keyword evidence="3" id="KW-1185">Reference proteome</keyword>
<name>A0A251SAU3_HELAN</name>
<dbReference type="AlphaFoldDB" id="A0A251SAU3"/>
<dbReference type="EMBL" id="CM007904">
    <property type="protein sequence ID" value="OTF95662.1"/>
    <property type="molecule type" value="Genomic_DNA"/>
</dbReference>
<proteinExistence type="predicted"/>
<reference evidence="1" key="3">
    <citation type="submission" date="2020-06" db="EMBL/GenBank/DDBJ databases">
        <title>Helianthus annuus Genome sequencing and assembly Release 2.</title>
        <authorList>
            <person name="Gouzy J."/>
            <person name="Langlade N."/>
            <person name="Munos S."/>
        </authorList>
    </citation>
    <scope>NUCLEOTIDE SEQUENCE</scope>
    <source>
        <tissue evidence="1">Leaves</tissue>
    </source>
</reference>
<dbReference type="EMBL" id="MNCJ02000330">
    <property type="protein sequence ID" value="KAF5765727.1"/>
    <property type="molecule type" value="Genomic_DNA"/>
</dbReference>
<gene>
    <name evidence="2" type="ORF">HannXRQ_Chr15g0485571</name>
    <name evidence="1" type="ORF">HanXRQr2_Chr15g0707081</name>
</gene>
<protein>
    <submittedName>
        <fullName evidence="2">Uncharacterized protein</fullName>
    </submittedName>
</protein>
<reference evidence="1 3" key="1">
    <citation type="journal article" date="2017" name="Nature">
        <title>The sunflower genome provides insights into oil metabolism, flowering and Asterid evolution.</title>
        <authorList>
            <person name="Badouin H."/>
            <person name="Gouzy J."/>
            <person name="Grassa C.J."/>
            <person name="Murat F."/>
            <person name="Staton S.E."/>
            <person name="Cottret L."/>
            <person name="Lelandais-Briere C."/>
            <person name="Owens G.L."/>
            <person name="Carrere S."/>
            <person name="Mayjonade B."/>
            <person name="Legrand L."/>
            <person name="Gill N."/>
            <person name="Kane N.C."/>
            <person name="Bowers J.E."/>
            <person name="Hubner S."/>
            <person name="Bellec A."/>
            <person name="Berard A."/>
            <person name="Berges H."/>
            <person name="Blanchet N."/>
            <person name="Boniface M.C."/>
            <person name="Brunel D."/>
            <person name="Catrice O."/>
            <person name="Chaidir N."/>
            <person name="Claudel C."/>
            <person name="Donnadieu C."/>
            <person name="Faraut T."/>
            <person name="Fievet G."/>
            <person name="Helmstetter N."/>
            <person name="King M."/>
            <person name="Knapp S.J."/>
            <person name="Lai Z."/>
            <person name="Le Paslier M.C."/>
            <person name="Lippi Y."/>
            <person name="Lorenzon L."/>
            <person name="Mandel J.R."/>
            <person name="Marage G."/>
            <person name="Marchand G."/>
            <person name="Marquand E."/>
            <person name="Bret-Mestries E."/>
            <person name="Morien E."/>
            <person name="Nambeesan S."/>
            <person name="Nguyen T."/>
            <person name="Pegot-Espagnet P."/>
            <person name="Pouilly N."/>
            <person name="Raftis F."/>
            <person name="Sallet E."/>
            <person name="Schiex T."/>
            <person name="Thomas J."/>
            <person name="Vandecasteele C."/>
            <person name="Vares D."/>
            <person name="Vear F."/>
            <person name="Vautrin S."/>
            <person name="Crespi M."/>
            <person name="Mangin B."/>
            <person name="Burke J.M."/>
            <person name="Salse J."/>
            <person name="Munos S."/>
            <person name="Vincourt P."/>
            <person name="Rieseberg L.H."/>
            <person name="Langlade N.B."/>
        </authorList>
    </citation>
    <scope>NUCLEOTIDE SEQUENCE [LARGE SCALE GENOMIC DNA]</scope>
    <source>
        <strain evidence="3">cv. SF193</strain>
        <tissue evidence="1">Leaves</tissue>
    </source>
</reference>